<dbReference type="InterPro" id="IPR000551">
    <property type="entry name" value="MerR-type_HTH_dom"/>
</dbReference>
<comment type="caution">
    <text evidence="3">The sequence shown here is derived from an EMBL/GenBank/DDBJ whole genome shotgun (WGS) entry which is preliminary data.</text>
</comment>
<proteinExistence type="predicted"/>
<name>A0ABR8XE61_9BACL</name>
<dbReference type="Gene3D" id="1.10.1660.10">
    <property type="match status" value="1"/>
</dbReference>
<gene>
    <name evidence="3" type="ORF">H9636_12650</name>
</gene>
<organism evidence="3 4">
    <name type="scientific">Ureibacillus galli</name>
    <dbReference type="NCBI Taxonomy" id="2762222"/>
    <lineage>
        <taxon>Bacteria</taxon>
        <taxon>Bacillati</taxon>
        <taxon>Bacillota</taxon>
        <taxon>Bacilli</taxon>
        <taxon>Bacillales</taxon>
        <taxon>Caryophanaceae</taxon>
        <taxon>Ureibacillus</taxon>
    </lineage>
</organism>
<evidence type="ECO:0000256" key="1">
    <source>
        <dbReference type="ARBA" id="ARBA00023125"/>
    </source>
</evidence>
<dbReference type="Gene3D" id="3.20.80.10">
    <property type="entry name" value="Regulatory factor, effector binding domain"/>
    <property type="match status" value="1"/>
</dbReference>
<accession>A0ABR8XE61</accession>
<dbReference type="EMBL" id="JACSQA010000019">
    <property type="protein sequence ID" value="MBD8027503.1"/>
    <property type="molecule type" value="Genomic_DNA"/>
</dbReference>
<keyword evidence="1" id="KW-0238">DNA-binding</keyword>
<dbReference type="RefSeq" id="WP_191707922.1">
    <property type="nucleotide sequence ID" value="NZ_JACSQA010000019.1"/>
</dbReference>
<dbReference type="SMART" id="SM00422">
    <property type="entry name" value="HTH_MERR"/>
    <property type="match status" value="1"/>
</dbReference>
<evidence type="ECO:0000313" key="4">
    <source>
        <dbReference type="Proteomes" id="UP000640930"/>
    </source>
</evidence>
<dbReference type="PROSITE" id="PS50937">
    <property type="entry name" value="HTH_MERR_2"/>
    <property type="match status" value="1"/>
</dbReference>
<dbReference type="PANTHER" id="PTHR30204">
    <property type="entry name" value="REDOX-CYCLING DRUG-SENSING TRANSCRIPTIONAL ACTIVATOR SOXR"/>
    <property type="match status" value="1"/>
</dbReference>
<dbReference type="CDD" id="cd01107">
    <property type="entry name" value="HTH_BmrR"/>
    <property type="match status" value="1"/>
</dbReference>
<reference evidence="3 4" key="1">
    <citation type="submission" date="2020-08" db="EMBL/GenBank/DDBJ databases">
        <title>A Genomic Blueprint of the Chicken Gut Microbiome.</title>
        <authorList>
            <person name="Gilroy R."/>
            <person name="Ravi A."/>
            <person name="Getino M."/>
            <person name="Pursley I."/>
            <person name="Horton D.L."/>
            <person name="Alikhan N.-F."/>
            <person name="Baker D."/>
            <person name="Gharbi K."/>
            <person name="Hall N."/>
            <person name="Watson M."/>
            <person name="Adriaenssens E.M."/>
            <person name="Foster-Nyarko E."/>
            <person name="Jarju S."/>
            <person name="Secka A."/>
            <person name="Antonio M."/>
            <person name="Oren A."/>
            <person name="Chaudhuri R."/>
            <person name="La Ragione R.M."/>
            <person name="Hildebrand F."/>
            <person name="Pallen M.J."/>
        </authorList>
    </citation>
    <scope>NUCLEOTIDE SEQUENCE [LARGE SCALE GENOMIC DNA]</scope>
    <source>
        <strain evidence="3 4">Re31</strain>
    </source>
</reference>
<feature type="domain" description="HTH merR-type" evidence="2">
    <location>
        <begin position="8"/>
        <end position="78"/>
    </location>
</feature>
<dbReference type="InterPro" id="IPR011256">
    <property type="entry name" value="Reg_factor_effector_dom_sf"/>
</dbReference>
<sequence>MEEEKEKLYSIGEVSKLMNISIKALRYYDKIGLFKPAYVDPNSNYRYYSDFQLYRLDLIKSLSYIGTPLNQIKEVEELNNDDYISFLIHQEQVVKEKIDYLYEIQQIISSVRRDIQRQEAPFGEVVLLEKEEIKIIQKRVRGLGPKNTFNSSFSSFRKYGPSTEGFRKKGYGSIFPIKEYKSIDDINYDYLFTPLLSNKKMMPLEWDTELAILPKGKYLSIICHSTTFDDYFQSLQKLIHFIHTNEVKVMSDIYEFFSINYQSDEHKYINEFRVLIEE</sequence>
<dbReference type="Pfam" id="PF13411">
    <property type="entry name" value="MerR_1"/>
    <property type="match status" value="1"/>
</dbReference>
<evidence type="ECO:0000313" key="3">
    <source>
        <dbReference type="EMBL" id="MBD8027503.1"/>
    </source>
</evidence>
<dbReference type="PANTHER" id="PTHR30204:SF96">
    <property type="entry name" value="CHROMOSOME-ANCHORING PROTEIN RACA"/>
    <property type="match status" value="1"/>
</dbReference>
<evidence type="ECO:0000259" key="2">
    <source>
        <dbReference type="PROSITE" id="PS50937"/>
    </source>
</evidence>
<dbReference type="SUPFAM" id="SSF55136">
    <property type="entry name" value="Probable bacterial effector-binding domain"/>
    <property type="match status" value="1"/>
</dbReference>
<dbReference type="Proteomes" id="UP000640930">
    <property type="component" value="Unassembled WGS sequence"/>
</dbReference>
<dbReference type="SUPFAM" id="SSF46955">
    <property type="entry name" value="Putative DNA-binding domain"/>
    <property type="match status" value="1"/>
</dbReference>
<keyword evidence="4" id="KW-1185">Reference proteome</keyword>
<protein>
    <submittedName>
        <fullName evidence="3">MerR family transcriptional regulator</fullName>
    </submittedName>
</protein>
<dbReference type="InterPro" id="IPR047057">
    <property type="entry name" value="MerR_fam"/>
</dbReference>
<dbReference type="Gene3D" id="1.20.5.490">
    <property type="entry name" value="Single helix bin"/>
    <property type="match status" value="1"/>
</dbReference>
<dbReference type="InterPro" id="IPR009061">
    <property type="entry name" value="DNA-bd_dom_put_sf"/>
</dbReference>